<keyword evidence="17" id="KW-1185">Reference proteome</keyword>
<evidence type="ECO:0000256" key="4">
    <source>
        <dbReference type="ARBA" id="ARBA00013076"/>
    </source>
</evidence>
<comment type="similarity">
    <text evidence="3">Belongs to the lysine N(6)-hydroxylase/L-ornithine N(5)-oxygenase family.</text>
</comment>
<keyword evidence="6" id="KW-0285">Flavoprotein</keyword>
<comment type="catalytic activity">
    <reaction evidence="15">
        <text>L-lysine + NADPH + O2 = N(6)-hydroxy-L-lysine + NADP(+) + H2O</text>
        <dbReference type="Rhea" id="RHEA:23228"/>
        <dbReference type="ChEBI" id="CHEBI:15377"/>
        <dbReference type="ChEBI" id="CHEBI:15379"/>
        <dbReference type="ChEBI" id="CHEBI:32551"/>
        <dbReference type="ChEBI" id="CHEBI:57783"/>
        <dbReference type="ChEBI" id="CHEBI:57820"/>
        <dbReference type="ChEBI" id="CHEBI:58349"/>
        <dbReference type="EC" id="1.14.13.59"/>
    </reaction>
</comment>
<dbReference type="EMBL" id="QJSP01000004">
    <property type="protein sequence ID" value="PYE18451.1"/>
    <property type="molecule type" value="Genomic_DNA"/>
</dbReference>
<keyword evidence="9" id="KW-0560">Oxidoreductase</keyword>
<dbReference type="RefSeq" id="WP_110468849.1">
    <property type="nucleotide sequence ID" value="NZ_QJSP01000004.1"/>
</dbReference>
<dbReference type="SUPFAM" id="SSF51905">
    <property type="entry name" value="FAD/NAD(P)-binding domain"/>
    <property type="match status" value="2"/>
</dbReference>
<evidence type="ECO:0000313" key="16">
    <source>
        <dbReference type="EMBL" id="PYE18451.1"/>
    </source>
</evidence>
<name>A0A318RXP9_WILLI</name>
<evidence type="ECO:0000256" key="14">
    <source>
        <dbReference type="ARBA" id="ARBA00032738"/>
    </source>
</evidence>
<dbReference type="Proteomes" id="UP000247591">
    <property type="component" value="Unassembled WGS sequence"/>
</dbReference>
<dbReference type="AlphaFoldDB" id="A0A318RXP9"/>
<evidence type="ECO:0000256" key="7">
    <source>
        <dbReference type="ARBA" id="ARBA00022827"/>
    </source>
</evidence>
<dbReference type="PRINTS" id="PR00368">
    <property type="entry name" value="FADPNR"/>
</dbReference>
<dbReference type="PANTHER" id="PTHR42802">
    <property type="entry name" value="MONOOXYGENASE"/>
    <property type="match status" value="1"/>
</dbReference>
<organism evidence="16 17">
    <name type="scientific">Williamsia limnetica</name>
    <dbReference type="NCBI Taxonomy" id="882452"/>
    <lineage>
        <taxon>Bacteria</taxon>
        <taxon>Bacillati</taxon>
        <taxon>Actinomycetota</taxon>
        <taxon>Actinomycetes</taxon>
        <taxon>Mycobacteriales</taxon>
        <taxon>Nocardiaceae</taxon>
        <taxon>Williamsia</taxon>
    </lineage>
</organism>
<gene>
    <name evidence="16" type="ORF">DFR67_10430</name>
</gene>
<dbReference type="InterPro" id="IPR036188">
    <property type="entry name" value="FAD/NAD-bd_sf"/>
</dbReference>
<accession>A0A318RXP9</accession>
<keyword evidence="7" id="KW-0274">FAD</keyword>
<evidence type="ECO:0000256" key="8">
    <source>
        <dbReference type="ARBA" id="ARBA00022857"/>
    </source>
</evidence>
<evidence type="ECO:0000256" key="6">
    <source>
        <dbReference type="ARBA" id="ARBA00022630"/>
    </source>
</evidence>
<dbReference type="GO" id="GO:0047091">
    <property type="term" value="F:L-lysine 6-monooxygenase (NADPH) activity"/>
    <property type="evidence" value="ECO:0007669"/>
    <property type="project" value="UniProtKB-EC"/>
</dbReference>
<dbReference type="Pfam" id="PF13434">
    <property type="entry name" value="Lys_Orn_oxgnase"/>
    <property type="match status" value="1"/>
</dbReference>
<protein>
    <recommendedName>
        <fullName evidence="5">L-lysine N6-monooxygenase MbtG</fullName>
        <ecNumber evidence="4">1.14.13.59</ecNumber>
    </recommendedName>
    <alternativeName>
        <fullName evidence="14">Lysine 6-N-hydroxylase</fullName>
    </alternativeName>
    <alternativeName>
        <fullName evidence="13">Lysine N6-hydroxylase</fullName>
    </alternativeName>
    <alternativeName>
        <fullName evidence="11">Lysine-N-oxygenase</fullName>
    </alternativeName>
    <alternativeName>
        <fullName evidence="12">Mycobactin synthase protein G</fullName>
    </alternativeName>
</protein>
<evidence type="ECO:0000256" key="3">
    <source>
        <dbReference type="ARBA" id="ARBA00007588"/>
    </source>
</evidence>
<comment type="pathway">
    <text evidence="2">Siderophore biosynthesis; mycobactin biosynthesis.</text>
</comment>
<sequence>MSHDTSTVDLVGIGFGPSNLALAITVSEHNETHPGLPLSAHFYDNKDSFAWHPDMLIPGAQMQVAFLKDLVTLRNPQSRFTFINYLCTRGRLVDFINHQTFFPSRAEFSDYLGWAAGQVEDKVTYNTSVTRIEADGDEFLVHIEDQDGAAGTVRARNVVVGGGITPALPAHVSPSVRQWHSYGLLGRLDELPDLVHQRFVVVGAGQSAAEITTYLHDTYPQAHVHAVFGKYGYTPADDSPYANRVFDPDAVDDFHEAPVEVRERLLDYHRSTNYSAVDSEVIAELYAREYQEKVHGNRRLFIHGASRLDAEKTEETSDGVRVRIDHLPTTTTQTATADAVVYATGFRSIDLRELLAEPEKEFCFDDSGLPQVSRDYRIRRPTDRQGNVYLNGGVEHSHGLTATLLSNIAVRSADIVDSIVGNITD</sequence>
<evidence type="ECO:0000256" key="2">
    <source>
        <dbReference type="ARBA" id="ARBA00005102"/>
    </source>
</evidence>
<evidence type="ECO:0000256" key="15">
    <source>
        <dbReference type="ARBA" id="ARBA00048407"/>
    </source>
</evidence>
<evidence type="ECO:0000256" key="9">
    <source>
        <dbReference type="ARBA" id="ARBA00023002"/>
    </source>
</evidence>
<evidence type="ECO:0000313" key="17">
    <source>
        <dbReference type="Proteomes" id="UP000247591"/>
    </source>
</evidence>
<dbReference type="InterPro" id="IPR025700">
    <property type="entry name" value="Lys/Orn_oxygenase"/>
</dbReference>
<comment type="caution">
    <text evidence="16">The sequence shown here is derived from an EMBL/GenBank/DDBJ whole genome shotgun (WGS) entry which is preliminary data.</text>
</comment>
<evidence type="ECO:0000256" key="10">
    <source>
        <dbReference type="ARBA" id="ARBA00023033"/>
    </source>
</evidence>
<evidence type="ECO:0000256" key="11">
    <source>
        <dbReference type="ARBA" id="ARBA00029939"/>
    </source>
</evidence>
<comment type="cofactor">
    <cofactor evidence="1">
        <name>FAD</name>
        <dbReference type="ChEBI" id="CHEBI:57692"/>
    </cofactor>
</comment>
<dbReference type="PANTHER" id="PTHR42802:SF1">
    <property type="entry name" value="L-ORNITHINE N(5)-MONOOXYGENASE"/>
    <property type="match status" value="1"/>
</dbReference>
<evidence type="ECO:0000256" key="5">
    <source>
        <dbReference type="ARBA" id="ARBA00016406"/>
    </source>
</evidence>
<proteinExistence type="inferred from homology"/>
<dbReference type="EC" id="1.14.13.59" evidence="4"/>
<dbReference type="OrthoDB" id="7527071at2"/>
<evidence type="ECO:0000256" key="13">
    <source>
        <dbReference type="ARBA" id="ARBA00032493"/>
    </source>
</evidence>
<keyword evidence="8" id="KW-0521">NADP</keyword>
<evidence type="ECO:0000256" key="12">
    <source>
        <dbReference type="ARBA" id="ARBA00031158"/>
    </source>
</evidence>
<evidence type="ECO:0000256" key="1">
    <source>
        <dbReference type="ARBA" id="ARBA00001974"/>
    </source>
</evidence>
<reference evidence="16 17" key="1">
    <citation type="submission" date="2018-06" db="EMBL/GenBank/DDBJ databases">
        <title>Genomic Encyclopedia of Type Strains, Phase IV (KMG-IV): sequencing the most valuable type-strain genomes for metagenomic binning, comparative biology and taxonomic classification.</title>
        <authorList>
            <person name="Goeker M."/>
        </authorList>
    </citation>
    <scope>NUCLEOTIDE SEQUENCE [LARGE SCALE GENOMIC DNA]</scope>
    <source>
        <strain evidence="16 17">DSM 45521</strain>
    </source>
</reference>
<dbReference type="Gene3D" id="3.50.50.60">
    <property type="entry name" value="FAD/NAD(P)-binding domain"/>
    <property type="match status" value="1"/>
</dbReference>
<keyword evidence="10" id="KW-0503">Monooxygenase</keyword>